<evidence type="ECO:0000313" key="2">
    <source>
        <dbReference type="EMBL" id="MBM7036972.1"/>
    </source>
</evidence>
<protein>
    <submittedName>
        <fullName evidence="2">Uncharacterized protein</fullName>
    </submittedName>
</protein>
<name>A0ABS2HM65_9VIBR</name>
<evidence type="ECO:0000256" key="1">
    <source>
        <dbReference type="SAM" id="SignalP"/>
    </source>
</evidence>
<dbReference type="Proteomes" id="UP000809621">
    <property type="component" value="Unassembled WGS sequence"/>
</dbReference>
<sequence length="161" mass="18082">MFLRTTCIAVAMLSASNAHACWEGRAQSVMLVESAFTLCEDISTSIDHLVHQLLESKSTDSGVANPLISDYWDEWAINSTPESPLLTQSIQGNAIGLGLWLPQEIADKDDLDYLEMIENQGVMLSIGLGDKKSNEPRMRIDYQWHDKFEDSVHVQVEFPIR</sequence>
<keyword evidence="1" id="KW-0732">Signal</keyword>
<organism evidence="2 3">
    <name type="scientific">Vibrio ulleungensis</name>
    <dbReference type="NCBI Taxonomy" id="2807619"/>
    <lineage>
        <taxon>Bacteria</taxon>
        <taxon>Pseudomonadati</taxon>
        <taxon>Pseudomonadota</taxon>
        <taxon>Gammaproteobacteria</taxon>
        <taxon>Vibrionales</taxon>
        <taxon>Vibrionaceae</taxon>
        <taxon>Vibrio</taxon>
    </lineage>
</organism>
<gene>
    <name evidence="2" type="ORF">JQC93_11220</name>
</gene>
<accession>A0ABS2HM65</accession>
<feature type="chain" id="PRO_5046188217" evidence="1">
    <location>
        <begin position="21"/>
        <end position="161"/>
    </location>
</feature>
<proteinExistence type="predicted"/>
<reference evidence="2 3" key="1">
    <citation type="submission" date="2021-02" db="EMBL/GenBank/DDBJ databases">
        <authorList>
            <person name="Park J.-S."/>
        </authorList>
    </citation>
    <scope>NUCLEOTIDE SEQUENCE [LARGE SCALE GENOMIC DNA]</scope>
    <source>
        <strain evidence="2 3">188UL20-2</strain>
    </source>
</reference>
<comment type="caution">
    <text evidence="2">The sequence shown here is derived from an EMBL/GenBank/DDBJ whole genome shotgun (WGS) entry which is preliminary data.</text>
</comment>
<keyword evidence="3" id="KW-1185">Reference proteome</keyword>
<dbReference type="RefSeq" id="WP_205158529.1">
    <property type="nucleotide sequence ID" value="NZ_JAFEUM010000004.1"/>
</dbReference>
<feature type="signal peptide" evidence="1">
    <location>
        <begin position="1"/>
        <end position="20"/>
    </location>
</feature>
<evidence type="ECO:0000313" key="3">
    <source>
        <dbReference type="Proteomes" id="UP000809621"/>
    </source>
</evidence>
<dbReference type="EMBL" id="JAFEUM010000004">
    <property type="protein sequence ID" value="MBM7036972.1"/>
    <property type="molecule type" value="Genomic_DNA"/>
</dbReference>